<feature type="transmembrane region" description="Helical" evidence="8">
    <location>
        <begin position="20"/>
        <end position="40"/>
    </location>
</feature>
<dbReference type="PANTHER" id="PTHR24243:SF233">
    <property type="entry name" value="THYROTROPIN-RELEASING HORMONE RECEPTOR"/>
    <property type="match status" value="1"/>
</dbReference>
<dbReference type="InterPro" id="IPR000276">
    <property type="entry name" value="GPCR_Rhodpsn"/>
</dbReference>
<feature type="transmembrane region" description="Helical" evidence="8">
    <location>
        <begin position="52"/>
        <end position="75"/>
    </location>
</feature>
<evidence type="ECO:0000256" key="3">
    <source>
        <dbReference type="ARBA" id="ARBA00022989"/>
    </source>
</evidence>
<evidence type="ECO:0000256" key="6">
    <source>
        <dbReference type="ARBA" id="ARBA00023170"/>
    </source>
</evidence>
<dbReference type="Pfam" id="PF00001">
    <property type="entry name" value="7tm_1"/>
    <property type="match status" value="1"/>
</dbReference>
<dbReference type="Proteomes" id="UP000663860">
    <property type="component" value="Unassembled WGS sequence"/>
</dbReference>
<proteinExistence type="predicted"/>
<comment type="subcellular location">
    <subcellularLocation>
        <location evidence="1">Membrane</location>
        <topology evidence="1">Multi-pass membrane protein</topology>
    </subcellularLocation>
</comment>
<reference evidence="10" key="1">
    <citation type="submission" date="2021-02" db="EMBL/GenBank/DDBJ databases">
        <authorList>
            <person name="Nowell W R."/>
        </authorList>
    </citation>
    <scope>NUCLEOTIDE SEQUENCE</scope>
</reference>
<protein>
    <recommendedName>
        <fullName evidence="9">G-protein coupled receptors family 1 profile domain-containing protein</fullName>
    </recommendedName>
</protein>
<evidence type="ECO:0000313" key="12">
    <source>
        <dbReference type="Proteomes" id="UP000663860"/>
    </source>
</evidence>
<evidence type="ECO:0000259" key="9">
    <source>
        <dbReference type="PROSITE" id="PS50262"/>
    </source>
</evidence>
<keyword evidence="4" id="KW-0297">G-protein coupled receptor</keyword>
<dbReference type="SUPFAM" id="SSF81321">
    <property type="entry name" value="Family A G protein-coupled receptor-like"/>
    <property type="match status" value="1"/>
</dbReference>
<feature type="domain" description="G-protein coupled receptors family 1 profile" evidence="9">
    <location>
        <begin position="31"/>
        <end position="289"/>
    </location>
</feature>
<comment type="caution">
    <text evidence="10">The sequence shown here is derived from an EMBL/GenBank/DDBJ whole genome shotgun (WGS) entry which is preliminary data.</text>
</comment>
<dbReference type="EMBL" id="CAJOBB010008479">
    <property type="protein sequence ID" value="CAF4209196.1"/>
    <property type="molecule type" value="Genomic_DNA"/>
</dbReference>
<dbReference type="Gene3D" id="1.20.1070.10">
    <property type="entry name" value="Rhodopsin 7-helix transmembrane proteins"/>
    <property type="match status" value="1"/>
</dbReference>
<evidence type="ECO:0000313" key="10">
    <source>
        <dbReference type="EMBL" id="CAF1048992.1"/>
    </source>
</evidence>
<feature type="transmembrane region" description="Helical" evidence="8">
    <location>
        <begin position="272"/>
        <end position="292"/>
    </location>
</feature>
<accession>A0A814KAV0</accession>
<evidence type="ECO:0000256" key="8">
    <source>
        <dbReference type="SAM" id="Phobius"/>
    </source>
</evidence>
<evidence type="ECO:0000256" key="2">
    <source>
        <dbReference type="ARBA" id="ARBA00022692"/>
    </source>
</evidence>
<dbReference type="EMBL" id="CAJNOE010000208">
    <property type="protein sequence ID" value="CAF1048992.1"/>
    <property type="molecule type" value="Genomic_DNA"/>
</dbReference>
<organism evidence="10 12">
    <name type="scientific">Adineta steineri</name>
    <dbReference type="NCBI Taxonomy" id="433720"/>
    <lineage>
        <taxon>Eukaryota</taxon>
        <taxon>Metazoa</taxon>
        <taxon>Spiralia</taxon>
        <taxon>Gnathifera</taxon>
        <taxon>Rotifera</taxon>
        <taxon>Eurotatoria</taxon>
        <taxon>Bdelloidea</taxon>
        <taxon>Adinetida</taxon>
        <taxon>Adinetidae</taxon>
        <taxon>Adineta</taxon>
    </lineage>
</organism>
<feature type="transmembrane region" description="Helical" evidence="8">
    <location>
        <begin position="182"/>
        <end position="206"/>
    </location>
</feature>
<evidence type="ECO:0000313" key="11">
    <source>
        <dbReference type="EMBL" id="CAF4209196.1"/>
    </source>
</evidence>
<dbReference type="Proteomes" id="UP000663868">
    <property type="component" value="Unassembled WGS sequence"/>
</dbReference>
<name>A0A814KAV0_9BILA</name>
<evidence type="ECO:0000256" key="5">
    <source>
        <dbReference type="ARBA" id="ARBA00023136"/>
    </source>
</evidence>
<evidence type="ECO:0000256" key="7">
    <source>
        <dbReference type="ARBA" id="ARBA00023224"/>
    </source>
</evidence>
<dbReference type="PROSITE" id="PS50262">
    <property type="entry name" value="G_PROTEIN_RECEP_F1_2"/>
    <property type="match status" value="1"/>
</dbReference>
<keyword evidence="5 8" id="KW-0472">Membrane</keyword>
<feature type="transmembrane region" description="Helical" evidence="8">
    <location>
        <begin position="137"/>
        <end position="156"/>
    </location>
</feature>
<dbReference type="GO" id="GO:0005886">
    <property type="term" value="C:plasma membrane"/>
    <property type="evidence" value="ECO:0007669"/>
    <property type="project" value="TreeGrafter"/>
</dbReference>
<feature type="transmembrane region" description="Helical" evidence="8">
    <location>
        <begin position="227"/>
        <end position="252"/>
    </location>
</feature>
<feature type="transmembrane region" description="Helical" evidence="8">
    <location>
        <begin position="95"/>
        <end position="116"/>
    </location>
</feature>
<gene>
    <name evidence="10" type="ORF">IZO911_LOCUS20222</name>
    <name evidence="11" type="ORF">KXQ929_LOCUS40550</name>
</gene>
<keyword evidence="6" id="KW-0675">Receptor</keyword>
<dbReference type="InterPro" id="IPR017452">
    <property type="entry name" value="GPCR_Rhodpsn_7TM"/>
</dbReference>
<keyword evidence="3 8" id="KW-1133">Transmembrane helix</keyword>
<evidence type="ECO:0000256" key="4">
    <source>
        <dbReference type="ARBA" id="ARBA00023040"/>
    </source>
</evidence>
<evidence type="ECO:0000256" key="1">
    <source>
        <dbReference type="ARBA" id="ARBA00004141"/>
    </source>
</evidence>
<sequence>MSSSIVSALNFASSEVTIYLGTPLLLTGVIGGIFNIIVFLSLQTFRQNSCAFYMVVMSCANIGQLMMGLLSRLVITGFNVDWTVQSVFYCKFRIFMLYICSLISLSSMCLVTIDQYMATSSRPHWQQWSNIKIARRLLAAVVTIWILHAIPTLIYFNHVVSSTTGIITCTSTSVIYQEYYTYGYVLSLLGVVPAFITVLFGCLAYQNVRQLSHRTLPLIRRQLDKQLTTMVLLQVIFNFFALVPPLITTTLLLQNNLIKDPVILAQIQLANYTSYILYYFYFASPFYIYICVSQRFRQQFFYVIFGVHLKRFRRPRIIINQVLPET</sequence>
<dbReference type="AlphaFoldDB" id="A0A814KAV0"/>
<dbReference type="GO" id="GO:0004930">
    <property type="term" value="F:G protein-coupled receptor activity"/>
    <property type="evidence" value="ECO:0007669"/>
    <property type="project" value="UniProtKB-KW"/>
</dbReference>
<dbReference type="PANTHER" id="PTHR24243">
    <property type="entry name" value="G-PROTEIN COUPLED RECEPTOR"/>
    <property type="match status" value="1"/>
</dbReference>
<keyword evidence="7" id="KW-0807">Transducer</keyword>
<keyword evidence="2 8" id="KW-0812">Transmembrane</keyword>